<organism evidence="3 5">
    <name type="scientific">Staphylococcus nepalensis</name>
    <dbReference type="NCBI Taxonomy" id="214473"/>
    <lineage>
        <taxon>Bacteria</taxon>
        <taxon>Bacillati</taxon>
        <taxon>Bacillota</taxon>
        <taxon>Bacilli</taxon>
        <taxon>Bacillales</taxon>
        <taxon>Staphylococcaceae</taxon>
        <taxon>Staphylococcus</taxon>
    </lineage>
</organism>
<dbReference type="RefSeq" id="WP_107644482.1">
    <property type="nucleotide sequence ID" value="NZ_BMCF01000007.1"/>
</dbReference>
<evidence type="ECO:0000313" key="5">
    <source>
        <dbReference type="Proteomes" id="UP000240400"/>
    </source>
</evidence>
<dbReference type="InterPro" id="IPR010982">
    <property type="entry name" value="Lambda_DNA-bd_dom_sf"/>
</dbReference>
<dbReference type="EMBL" id="PZHR01000083">
    <property type="protein sequence ID" value="PTK57869.1"/>
    <property type="molecule type" value="Genomic_DNA"/>
</dbReference>
<evidence type="ECO:0000313" key="6">
    <source>
        <dbReference type="Proteomes" id="UP000254412"/>
    </source>
</evidence>
<accession>A0A2T4S855</accession>
<dbReference type="SMART" id="SM00530">
    <property type="entry name" value="HTH_XRE"/>
    <property type="match status" value="1"/>
</dbReference>
<dbReference type="Gene3D" id="1.10.260.40">
    <property type="entry name" value="lambda repressor-like DNA-binding domains"/>
    <property type="match status" value="1"/>
</dbReference>
<sequence>MIQIAKTIKKERLRCGMTQESLAEYLNTTKATISKWENTSLYPDITMLPKLAKVFNISVDDLLNYSVTMTDEEITKISISLSKMLNRRNYDEYLSTVRDYYVSNCNEFSLLSSLLGLLMNHISYCQNEEQYNETIELAYKMIHLIEDNCDIDEIKKHAKGYKLAFQIYEGKYIDIINNVPDYDMKLGQSFMLAQAYILSGEKRKANSVIQTDMYQSLIIYLQNFTLSLTYDLHTLSIDNLEHRIFHLNKAFNIDYLYPYLTITIYYQFAQYHADKYPLKAIENLEKFCQSFDYLISDFSYHTDEFFNDIDEWFKQLPFGQRLPLNYENLLEMLYSSVLNHKSFNNIEGFENIKTKIKQIYLKKERK</sequence>
<dbReference type="GO" id="GO:0003677">
    <property type="term" value="F:DNA binding"/>
    <property type="evidence" value="ECO:0007669"/>
    <property type="project" value="UniProtKB-KW"/>
</dbReference>
<evidence type="ECO:0000313" key="4">
    <source>
        <dbReference type="EMBL" id="SUM53808.1"/>
    </source>
</evidence>
<dbReference type="Proteomes" id="UP000240400">
    <property type="component" value="Unassembled WGS sequence"/>
</dbReference>
<dbReference type="CDD" id="cd00093">
    <property type="entry name" value="HTH_XRE"/>
    <property type="match status" value="1"/>
</dbReference>
<evidence type="ECO:0000256" key="1">
    <source>
        <dbReference type="ARBA" id="ARBA00023125"/>
    </source>
</evidence>
<feature type="domain" description="HTH cro/C1-type" evidence="2">
    <location>
        <begin position="8"/>
        <end position="62"/>
    </location>
</feature>
<dbReference type="EMBL" id="UHDS01000001">
    <property type="protein sequence ID" value="SUM53808.1"/>
    <property type="molecule type" value="Genomic_DNA"/>
</dbReference>
<dbReference type="SUPFAM" id="SSF47413">
    <property type="entry name" value="lambda repressor-like DNA-binding domains"/>
    <property type="match status" value="1"/>
</dbReference>
<reference evidence="4 6" key="3">
    <citation type="submission" date="2018-06" db="EMBL/GenBank/DDBJ databases">
        <authorList>
            <consortium name="Pathogen Informatics"/>
            <person name="Doyle S."/>
        </authorList>
    </citation>
    <scope>NUCLEOTIDE SEQUENCE [LARGE SCALE GENOMIC DNA]</scope>
    <source>
        <strain evidence="4 6">NCTC13834</strain>
    </source>
</reference>
<dbReference type="Proteomes" id="UP000254412">
    <property type="component" value="Unassembled WGS sequence"/>
</dbReference>
<dbReference type="AlphaFoldDB" id="A0A2T4S855"/>
<dbReference type="OrthoDB" id="9812495at2"/>
<evidence type="ECO:0000313" key="3">
    <source>
        <dbReference type="EMBL" id="PTK57869.1"/>
    </source>
</evidence>
<dbReference type="PANTHER" id="PTHR46558">
    <property type="entry name" value="TRACRIPTIONAL REGULATORY PROTEIN-RELATED-RELATED"/>
    <property type="match status" value="1"/>
</dbReference>
<proteinExistence type="predicted"/>
<protein>
    <submittedName>
        <fullName evidence="3 4">Transcriptional regulator</fullName>
    </submittedName>
</protein>
<dbReference type="PANTHER" id="PTHR46558:SF11">
    <property type="entry name" value="HTH-TYPE TRANSCRIPTIONAL REGULATOR XRE"/>
    <property type="match status" value="1"/>
</dbReference>
<dbReference type="InterPro" id="IPR001387">
    <property type="entry name" value="Cro/C1-type_HTH"/>
</dbReference>
<keyword evidence="1" id="KW-0238">DNA-binding</keyword>
<reference evidence="3 5" key="1">
    <citation type="journal article" date="2016" name="Front. Microbiol.">
        <title>Comprehensive Phylogenetic Analysis of Bovine Non-aureus Staphylococci Species Based on Whole-Genome Sequencing.</title>
        <authorList>
            <person name="Naushad S."/>
            <person name="Barkema H.W."/>
            <person name="Luby C."/>
            <person name="Condas L.A."/>
            <person name="Nobrega D.B."/>
            <person name="Carson D.A."/>
            <person name="De Buck J."/>
        </authorList>
    </citation>
    <scope>NUCLEOTIDE SEQUENCE [LARGE SCALE GENOMIC DNA]</scope>
    <source>
        <strain evidence="3 5">SNUC 4337</strain>
    </source>
</reference>
<dbReference type="PROSITE" id="PS50943">
    <property type="entry name" value="HTH_CROC1"/>
    <property type="match status" value="1"/>
</dbReference>
<name>A0A2T4S855_9STAP</name>
<gene>
    <name evidence="3" type="ORF">BUZ61_11540</name>
    <name evidence="4" type="ORF">NCTC13834_00091</name>
</gene>
<dbReference type="Pfam" id="PF01381">
    <property type="entry name" value="HTH_3"/>
    <property type="match status" value="1"/>
</dbReference>
<reference evidence="3" key="2">
    <citation type="submission" date="2018-03" db="EMBL/GenBank/DDBJ databases">
        <authorList>
            <person name="Keele B.F."/>
        </authorList>
    </citation>
    <scope>NUCLEOTIDE SEQUENCE</scope>
    <source>
        <strain evidence="3">SNUC 4337</strain>
    </source>
</reference>
<evidence type="ECO:0000259" key="2">
    <source>
        <dbReference type="PROSITE" id="PS50943"/>
    </source>
</evidence>